<reference evidence="6 7" key="2">
    <citation type="journal article" date="2009" name="Proc. Natl. Acad. Sci. U.S.A.">
        <title>On the chimeric nature, thermophilic origin, and phylogenetic placement of the Thermotogales.</title>
        <authorList>
            <person name="Zhaxybayeva O."/>
            <person name="Swithers K.S."/>
            <person name="Lapierre P."/>
            <person name="Fournier G.P."/>
            <person name="Bickhart D.M."/>
            <person name="DeBoy R.T."/>
            <person name="Nelson K.E."/>
            <person name="Nesbo C.L."/>
            <person name="Doolittle W.F."/>
            <person name="Gogarten J.P."/>
            <person name="Noll K.M."/>
        </authorList>
    </citation>
    <scope>NUCLEOTIDE SEQUENCE [LARGE SCALE GENOMIC DNA]</scope>
    <source>
        <strain evidence="7">ATCC 35602 / DSM 5306 / Rt17-B1</strain>
    </source>
</reference>
<dbReference type="AlphaFoldDB" id="A7HM64"/>
<dbReference type="EMBL" id="CP000771">
    <property type="protein sequence ID" value="ABS60997.1"/>
    <property type="molecule type" value="Genomic_DNA"/>
</dbReference>
<dbReference type="Pfam" id="PF01808">
    <property type="entry name" value="AICARFT_IMPCHas"/>
    <property type="match status" value="1"/>
</dbReference>
<evidence type="ECO:0000256" key="4">
    <source>
        <dbReference type="ARBA" id="ARBA00023268"/>
    </source>
</evidence>
<dbReference type="OrthoDB" id="9802065at2"/>
<dbReference type="GO" id="GO:0005829">
    <property type="term" value="C:cytosol"/>
    <property type="evidence" value="ECO:0007669"/>
    <property type="project" value="TreeGrafter"/>
</dbReference>
<proteinExistence type="predicted"/>
<dbReference type="InterPro" id="IPR036914">
    <property type="entry name" value="MGS-like_dom_sf"/>
</dbReference>
<sequence length="429" mass="48212">MNIKRALISVSDKAGLVEFAKNLVDRGVEIISTGGTAKLLSDAGIPVKQVSDVTGFPEILGGRVKTLHPKIFGGILADLGDKSHVKDLRDNFIEPIDLVVVNLYPFDEVQKKTRDEDVLIENIDIGGVALLRAAAKNHRNVVVVCDPADYDKVIKSIDLCGDVQLHDRRMFALKAFYHTMKYDATIHRVLSELFASEKFEHMTFERFINPQFDYEILDKVEDKFIRLSKYTKNASSIVAGAILSYINPDLVIGLVGNIPSTLVDLKKSGKRICDIKGETVVLRELTNDMARKLKESTFSTIACEKIEDKEFVQETLKGKEIIQYEYVSDSNKNRKYSIGYMIENIMIKEHIQSNSEINLLLKLLPKYAIVLITEDGYYHIEIDLNSPVKALEKVLENTATKPISVATNGIIDNVFKKLCQERGIEIIGF</sequence>
<keyword evidence="7" id="KW-1185">Reference proteome</keyword>
<dbReference type="EC" id="3.5.4.10" evidence="6"/>
<reference evidence="6 7" key="1">
    <citation type="submission" date="2007-07" db="EMBL/GenBank/DDBJ databases">
        <title>Complete sequence of Fervidobacterium nodosum Rt17-B1.</title>
        <authorList>
            <consortium name="US DOE Joint Genome Institute"/>
            <person name="Copeland A."/>
            <person name="Lucas S."/>
            <person name="Lapidus A."/>
            <person name="Barry K."/>
            <person name="Glavina del Rio T."/>
            <person name="Dalin E."/>
            <person name="Tice H."/>
            <person name="Pitluck S."/>
            <person name="Saunders E."/>
            <person name="Brettin T."/>
            <person name="Bruce D."/>
            <person name="Detter J.C."/>
            <person name="Han C."/>
            <person name="Schmutz J."/>
            <person name="Larimer F."/>
            <person name="Land M."/>
            <person name="Hauser L."/>
            <person name="Kyrpides N."/>
            <person name="Mikhailova N."/>
            <person name="Nelson K."/>
            <person name="Gogarten J.P."/>
            <person name="Noll K."/>
            <person name="Richardson P."/>
        </authorList>
    </citation>
    <scope>NUCLEOTIDE SEQUENCE [LARGE SCALE GENOMIC DNA]</scope>
    <source>
        <strain evidence="7">ATCC 35602 / DSM 5306 / Rt17-B1</strain>
    </source>
</reference>
<dbReference type="Pfam" id="PF02142">
    <property type="entry name" value="MGS"/>
    <property type="match status" value="1"/>
</dbReference>
<gene>
    <name evidence="6" type="ordered locus">Fnod_1150</name>
</gene>
<evidence type="ECO:0000313" key="7">
    <source>
        <dbReference type="Proteomes" id="UP000002415"/>
    </source>
</evidence>
<feature type="domain" description="MGS-like" evidence="5">
    <location>
        <begin position="1"/>
        <end position="145"/>
    </location>
</feature>
<dbReference type="FunFam" id="3.40.50.1380:FF:000001">
    <property type="entry name" value="Bifunctional purine biosynthesis protein PurH"/>
    <property type="match status" value="1"/>
</dbReference>
<dbReference type="HOGENOM" id="CLU_051998_0_0_0"/>
<dbReference type="KEGG" id="fno:Fnod_1150"/>
<dbReference type="CDD" id="cd01421">
    <property type="entry name" value="IMPCH"/>
    <property type="match status" value="1"/>
</dbReference>
<evidence type="ECO:0000256" key="2">
    <source>
        <dbReference type="ARBA" id="ARBA00022755"/>
    </source>
</evidence>
<dbReference type="InterPro" id="IPR011607">
    <property type="entry name" value="MGS-like_dom"/>
</dbReference>
<evidence type="ECO:0000256" key="1">
    <source>
        <dbReference type="ARBA" id="ARBA00022679"/>
    </source>
</evidence>
<dbReference type="STRING" id="381764.Fnod_1150"/>
<keyword evidence="3 6" id="KW-0378">Hydrolase</keyword>
<dbReference type="GO" id="GO:0003937">
    <property type="term" value="F:IMP cyclohydrolase activity"/>
    <property type="evidence" value="ECO:0007669"/>
    <property type="project" value="UniProtKB-EC"/>
</dbReference>
<dbReference type="GO" id="GO:0006189">
    <property type="term" value="P:'de novo' IMP biosynthetic process"/>
    <property type="evidence" value="ECO:0007669"/>
    <property type="project" value="TreeGrafter"/>
</dbReference>
<evidence type="ECO:0000256" key="3">
    <source>
        <dbReference type="ARBA" id="ARBA00022801"/>
    </source>
</evidence>
<dbReference type="SUPFAM" id="SSF52335">
    <property type="entry name" value="Methylglyoxal synthase-like"/>
    <property type="match status" value="1"/>
</dbReference>
<dbReference type="SMART" id="SM00851">
    <property type="entry name" value="MGS"/>
    <property type="match status" value="1"/>
</dbReference>
<keyword evidence="2" id="KW-0658">Purine biosynthesis</keyword>
<dbReference type="Gene3D" id="3.40.50.1380">
    <property type="entry name" value="Methylglyoxal synthase-like domain"/>
    <property type="match status" value="1"/>
</dbReference>
<keyword evidence="4" id="KW-0511">Multifunctional enzyme</keyword>
<dbReference type="PANTHER" id="PTHR11692:SF0">
    <property type="entry name" value="BIFUNCTIONAL PURINE BIOSYNTHESIS PROTEIN ATIC"/>
    <property type="match status" value="1"/>
</dbReference>
<dbReference type="Proteomes" id="UP000002415">
    <property type="component" value="Chromosome"/>
</dbReference>
<name>A7HM64_FERNB</name>
<evidence type="ECO:0000259" key="5">
    <source>
        <dbReference type="PROSITE" id="PS51855"/>
    </source>
</evidence>
<dbReference type="eggNOG" id="COG0138">
    <property type="taxonomic scope" value="Bacteria"/>
</dbReference>
<evidence type="ECO:0000313" key="6">
    <source>
        <dbReference type="EMBL" id="ABS60997.1"/>
    </source>
</evidence>
<accession>A7HM64</accession>
<dbReference type="GO" id="GO:0004643">
    <property type="term" value="F:phosphoribosylaminoimidazolecarboxamide formyltransferase activity"/>
    <property type="evidence" value="ECO:0007669"/>
    <property type="project" value="InterPro"/>
</dbReference>
<organism evidence="6 7">
    <name type="scientific">Fervidobacterium nodosum (strain ATCC 35602 / DSM 5306 / Rt17-B1)</name>
    <dbReference type="NCBI Taxonomy" id="381764"/>
    <lineage>
        <taxon>Bacteria</taxon>
        <taxon>Thermotogati</taxon>
        <taxon>Thermotogota</taxon>
        <taxon>Thermotogae</taxon>
        <taxon>Thermotogales</taxon>
        <taxon>Fervidobacteriaceae</taxon>
        <taxon>Fervidobacterium</taxon>
    </lineage>
</organism>
<protein>
    <submittedName>
        <fullName evidence="6">IMP cyclohydrolase</fullName>
        <ecNumber evidence="6">3.5.4.10</ecNumber>
    </submittedName>
</protein>
<dbReference type="PANTHER" id="PTHR11692">
    <property type="entry name" value="BIFUNCTIONAL PURINE BIOSYNTHESIS PROTEIN PURH"/>
    <property type="match status" value="1"/>
</dbReference>
<dbReference type="PROSITE" id="PS51855">
    <property type="entry name" value="MGS"/>
    <property type="match status" value="1"/>
</dbReference>
<dbReference type="SMART" id="SM00798">
    <property type="entry name" value="AICARFT_IMPCHas"/>
    <property type="match status" value="1"/>
</dbReference>
<keyword evidence="1" id="KW-0808">Transferase</keyword>
<dbReference type="RefSeq" id="WP_011994310.1">
    <property type="nucleotide sequence ID" value="NC_009718.1"/>
</dbReference>
<dbReference type="InterPro" id="IPR002695">
    <property type="entry name" value="PurH-like"/>
</dbReference>